<accession>A0A934K639</accession>
<dbReference type="RefSeq" id="WP_338203120.1">
    <property type="nucleotide sequence ID" value="NZ_JAEKNR010000157.1"/>
</dbReference>
<dbReference type="Proteomes" id="UP000612893">
    <property type="component" value="Unassembled WGS sequence"/>
</dbReference>
<comment type="caution">
    <text evidence="1">The sequence shown here is derived from an EMBL/GenBank/DDBJ whole genome shotgun (WGS) entry which is preliminary data.</text>
</comment>
<reference evidence="1" key="1">
    <citation type="submission" date="2020-10" db="EMBL/GenBank/DDBJ databases">
        <title>Ca. Dormibacterota MAGs.</title>
        <authorList>
            <person name="Montgomery K."/>
        </authorList>
    </citation>
    <scope>NUCLEOTIDE SEQUENCE [LARGE SCALE GENOMIC DNA]</scope>
    <source>
        <strain evidence="1">SC8812_S17_10</strain>
    </source>
</reference>
<sequence>MHGHEHGPERVHTEDLVLDIGDGVGALVLYTDPDLVGQEIEVSPSGQDGSRTHTAVHERRVMGRMVCAGVYPELPAGDYRIWTDAPRPVTEFTIVSGKVTEIDWRR</sequence>
<proteinExistence type="predicted"/>
<gene>
    <name evidence="1" type="ORF">JF922_16065</name>
</gene>
<organism evidence="1 2">
    <name type="scientific">Candidatus Nephthysia bennettiae</name>
    <dbReference type="NCBI Taxonomy" id="3127016"/>
    <lineage>
        <taxon>Bacteria</taxon>
        <taxon>Bacillati</taxon>
        <taxon>Candidatus Dormiibacterota</taxon>
        <taxon>Candidatus Dormibacteria</taxon>
        <taxon>Candidatus Dormibacterales</taxon>
        <taxon>Candidatus Dormibacteraceae</taxon>
        <taxon>Candidatus Nephthysia</taxon>
    </lineage>
</organism>
<name>A0A934K639_9BACT</name>
<protein>
    <submittedName>
        <fullName evidence="1">Phospholipase</fullName>
    </submittedName>
</protein>
<dbReference type="EMBL" id="JAEKNR010000157">
    <property type="protein sequence ID" value="MBJ7599579.1"/>
    <property type="molecule type" value="Genomic_DNA"/>
</dbReference>
<keyword evidence="2" id="KW-1185">Reference proteome</keyword>
<evidence type="ECO:0000313" key="2">
    <source>
        <dbReference type="Proteomes" id="UP000612893"/>
    </source>
</evidence>
<dbReference type="AlphaFoldDB" id="A0A934K639"/>
<evidence type="ECO:0000313" key="1">
    <source>
        <dbReference type="EMBL" id="MBJ7599579.1"/>
    </source>
</evidence>